<evidence type="ECO:0000256" key="4">
    <source>
        <dbReference type="SAM" id="MobiDB-lite"/>
    </source>
</evidence>
<evidence type="ECO:0000313" key="5">
    <source>
        <dbReference type="EMBL" id="KAF5741110.1"/>
    </source>
</evidence>
<organism evidence="5 6">
    <name type="scientific">Tripterygium wilfordii</name>
    <name type="common">Thunder God vine</name>
    <dbReference type="NCBI Taxonomy" id="458696"/>
    <lineage>
        <taxon>Eukaryota</taxon>
        <taxon>Viridiplantae</taxon>
        <taxon>Streptophyta</taxon>
        <taxon>Embryophyta</taxon>
        <taxon>Tracheophyta</taxon>
        <taxon>Spermatophyta</taxon>
        <taxon>Magnoliopsida</taxon>
        <taxon>eudicotyledons</taxon>
        <taxon>Gunneridae</taxon>
        <taxon>Pentapetalae</taxon>
        <taxon>rosids</taxon>
        <taxon>fabids</taxon>
        <taxon>Celastrales</taxon>
        <taxon>Celastraceae</taxon>
        <taxon>Tripterygium</taxon>
    </lineage>
</organism>
<evidence type="ECO:0000313" key="6">
    <source>
        <dbReference type="Proteomes" id="UP000593562"/>
    </source>
</evidence>
<dbReference type="GO" id="GO:1990904">
    <property type="term" value="C:ribonucleoprotein complex"/>
    <property type="evidence" value="ECO:0007669"/>
    <property type="project" value="UniProtKB-KW"/>
</dbReference>
<dbReference type="InParanoid" id="A0A7J7D445"/>
<dbReference type="Pfam" id="PF01165">
    <property type="entry name" value="Ribosomal_S21"/>
    <property type="match status" value="1"/>
</dbReference>
<feature type="region of interest" description="Disordered" evidence="4">
    <location>
        <begin position="1"/>
        <end position="30"/>
    </location>
</feature>
<dbReference type="GO" id="GO:0005840">
    <property type="term" value="C:ribosome"/>
    <property type="evidence" value="ECO:0007669"/>
    <property type="project" value="UniProtKB-KW"/>
</dbReference>
<feature type="compositionally biased region" description="Polar residues" evidence="4">
    <location>
        <begin position="1"/>
        <end position="19"/>
    </location>
</feature>
<gene>
    <name evidence="5" type="ORF">HS088_TW10G00105</name>
</gene>
<comment type="caution">
    <text evidence="5">The sequence shown here is derived from an EMBL/GenBank/DDBJ whole genome shotgun (WGS) entry which is preliminary data.</text>
</comment>
<dbReference type="PANTHER" id="PTHR37228:SF1">
    <property type="entry name" value="RIBOSOMAL PROTEIN S21 FAMILY PROTEIN"/>
    <property type="match status" value="1"/>
</dbReference>
<dbReference type="AlphaFoldDB" id="A0A7J7D445"/>
<dbReference type="InterPro" id="IPR001911">
    <property type="entry name" value="Ribosomal_bS21"/>
</dbReference>
<evidence type="ECO:0000256" key="1">
    <source>
        <dbReference type="ARBA" id="ARBA00006640"/>
    </source>
</evidence>
<reference evidence="5 6" key="1">
    <citation type="journal article" date="2020" name="Nat. Commun.">
        <title>Genome of Tripterygium wilfordii and identification of cytochrome P450 involved in triptolide biosynthesis.</title>
        <authorList>
            <person name="Tu L."/>
            <person name="Su P."/>
            <person name="Zhang Z."/>
            <person name="Gao L."/>
            <person name="Wang J."/>
            <person name="Hu T."/>
            <person name="Zhou J."/>
            <person name="Zhang Y."/>
            <person name="Zhao Y."/>
            <person name="Liu Y."/>
            <person name="Song Y."/>
            <person name="Tong Y."/>
            <person name="Lu Y."/>
            <person name="Yang J."/>
            <person name="Xu C."/>
            <person name="Jia M."/>
            <person name="Peters R.J."/>
            <person name="Huang L."/>
            <person name="Gao W."/>
        </authorList>
    </citation>
    <scope>NUCLEOTIDE SEQUENCE [LARGE SCALE GENOMIC DNA]</scope>
    <source>
        <strain evidence="6">cv. XIE 37</strain>
        <tissue evidence="5">Leaf</tissue>
    </source>
</reference>
<comment type="similarity">
    <text evidence="1">Belongs to the bacterial ribosomal protein bS21 family.</text>
</comment>
<dbReference type="FunCoup" id="A0A7J7D445">
    <property type="interactions" value="1870"/>
</dbReference>
<dbReference type="Proteomes" id="UP000593562">
    <property type="component" value="Unassembled WGS sequence"/>
</dbReference>
<keyword evidence="3" id="KW-0687">Ribonucleoprotein</keyword>
<name>A0A7J7D445_TRIWF</name>
<proteinExistence type="inferred from homology"/>
<keyword evidence="2" id="KW-0689">Ribosomal protein</keyword>
<dbReference type="GO" id="GO:0003735">
    <property type="term" value="F:structural constituent of ribosome"/>
    <property type="evidence" value="ECO:0007669"/>
    <property type="project" value="InterPro"/>
</dbReference>
<dbReference type="PANTHER" id="PTHR37228">
    <property type="entry name" value="RIBOSOMAL PROTEIN S21 FAMILY PROTEIN"/>
    <property type="match status" value="1"/>
</dbReference>
<keyword evidence="6" id="KW-1185">Reference proteome</keyword>
<dbReference type="EMBL" id="JAAARO010000010">
    <property type="protein sequence ID" value="KAF5741110.1"/>
    <property type="molecule type" value="Genomic_DNA"/>
</dbReference>
<evidence type="ECO:0000256" key="2">
    <source>
        <dbReference type="ARBA" id="ARBA00022980"/>
    </source>
</evidence>
<dbReference type="GO" id="GO:0006412">
    <property type="term" value="P:translation"/>
    <property type="evidence" value="ECO:0007669"/>
    <property type="project" value="InterPro"/>
</dbReference>
<sequence>MTLSINVNKIPNYSQTKTSDTGDELNSEANGRQIQQWRGIRVKVMNGNLEQALRFMDGNMKSGGIERMIKRVETRHIKNSEKRILAQKNLQRRLQSQELSRKLKSILIRKVSYLDDFRNSTYECSIILG</sequence>
<evidence type="ECO:0008006" key="7">
    <source>
        <dbReference type="Google" id="ProtNLM"/>
    </source>
</evidence>
<protein>
    <recommendedName>
        <fullName evidence="7">Ribosomal protein S21 family protein</fullName>
    </recommendedName>
</protein>
<accession>A0A7J7D445</accession>
<evidence type="ECO:0000256" key="3">
    <source>
        <dbReference type="ARBA" id="ARBA00023274"/>
    </source>
</evidence>